<dbReference type="SUPFAM" id="SSF53756">
    <property type="entry name" value="UDP-Glycosyltransferase/glycogen phosphorylase"/>
    <property type="match status" value="1"/>
</dbReference>
<protein>
    <submittedName>
        <fullName evidence="2">Putative secretion ATPase (PEP-CTERM system associated)</fullName>
    </submittedName>
</protein>
<evidence type="ECO:0000313" key="2">
    <source>
        <dbReference type="EMBL" id="PXW94127.1"/>
    </source>
</evidence>
<dbReference type="PANTHER" id="PTHR35894:SF1">
    <property type="entry name" value="PHOSPHORIBULOKINASE _ URIDINE KINASE FAMILY"/>
    <property type="match status" value="1"/>
</dbReference>
<proteinExistence type="predicted"/>
<dbReference type="Gene3D" id="3.40.50.300">
    <property type="entry name" value="P-loop containing nucleotide triphosphate hydrolases"/>
    <property type="match status" value="1"/>
</dbReference>
<accession>A0A318GX87</accession>
<evidence type="ECO:0000259" key="1">
    <source>
        <dbReference type="SMART" id="SM00382"/>
    </source>
</evidence>
<name>A0A318GX87_9BURK</name>
<dbReference type="Proteomes" id="UP000247811">
    <property type="component" value="Unassembled WGS sequence"/>
</dbReference>
<dbReference type="InterPro" id="IPR027417">
    <property type="entry name" value="P-loop_NTPase"/>
</dbReference>
<dbReference type="SMART" id="SM00382">
    <property type="entry name" value="AAA"/>
    <property type="match status" value="1"/>
</dbReference>
<reference evidence="2 3" key="1">
    <citation type="submission" date="2018-05" db="EMBL/GenBank/DDBJ databases">
        <title>Genomic Encyclopedia of Type Strains, Phase IV (KMG-IV): sequencing the most valuable type-strain genomes for metagenomic binning, comparative biology and taxonomic classification.</title>
        <authorList>
            <person name="Goeker M."/>
        </authorList>
    </citation>
    <scope>NUCLEOTIDE SEQUENCE [LARGE SCALE GENOMIC DNA]</scope>
    <source>
        <strain evidence="2 3">DSM 566</strain>
    </source>
</reference>
<comment type="caution">
    <text evidence="2">The sequence shown here is derived from an EMBL/GenBank/DDBJ whole genome shotgun (WGS) entry which is preliminary data.</text>
</comment>
<dbReference type="InterPro" id="IPR017466">
    <property type="entry name" value="XrtA-assoc_ATPase-like"/>
</dbReference>
<evidence type="ECO:0000313" key="3">
    <source>
        <dbReference type="Proteomes" id="UP000247811"/>
    </source>
</evidence>
<dbReference type="InterPro" id="IPR052026">
    <property type="entry name" value="ExeA_AAA_ATPase_DNA-bind"/>
</dbReference>
<dbReference type="NCBIfam" id="TIGR03015">
    <property type="entry name" value="pepcterm_ATPase"/>
    <property type="match status" value="1"/>
</dbReference>
<organism evidence="2 3">
    <name type="scientific">Sphaerotilus hippei</name>
    <dbReference type="NCBI Taxonomy" id="744406"/>
    <lineage>
        <taxon>Bacteria</taxon>
        <taxon>Pseudomonadati</taxon>
        <taxon>Pseudomonadota</taxon>
        <taxon>Betaproteobacteria</taxon>
        <taxon>Burkholderiales</taxon>
        <taxon>Sphaerotilaceae</taxon>
        <taxon>Sphaerotilus</taxon>
    </lineage>
</organism>
<dbReference type="RefSeq" id="WP_211317576.1">
    <property type="nucleotide sequence ID" value="NZ_QJJS01000015.1"/>
</dbReference>
<dbReference type="Gene3D" id="3.40.50.2000">
    <property type="entry name" value="Glycogen Phosphorylase B"/>
    <property type="match status" value="1"/>
</dbReference>
<sequence length="777" mass="82278">MYESHFGFSNPPFQLNPDPSFYFNSAGHSRALAYLQYGVTQGEGFIVVTGDIGAGKTTLVRTLIDGLDRQKVLAAQIVSTQLEAGDLLQSIITAFGIPTIGSSKAHLIATLEAFLTALAGQGRHALLIVDEAQNLSPRAVEELRMLSNFQLGNRSLLQSFLVGQPELRQLIESMEQLRQRISASCHLGPLGLQETRDYILHRLRRVGWQDRPVFDPGSLEQIHRWSGGVPRRINRLCNRVLLASFLDGDDHVTPQWVEQLALELHAEMGDTAFQPLALDASADPLEAGVAGAADVAGPAAAARPPAESLRPAAPAEASRPAMAMAPASVEGLPWLTDVVRFESSVSGAPVQGDVVFCLADTASAALKFAALARVLAAGGEPLRLVLVNPGLPARVWPWEPMDRLLPGLPLSVHLGLPDGRLEAAAALLFTRMTGLIDELRPVAALSLGASDAVLACAMASRQHGVPLVCLEAGDRHPCSPVRASPAGDNAGMIEQLSDLLLASDAQPALCRLQQQGIAPARVMSIAGGLDVDSIGAVWREATTPYGAFMRHGLPVHLGPALAGEPGEGTPYAVAVIALQPGEQVRAQALCTLLSRVTAVPKVVWLIDETTRGVLAQVLAADAALAAQVCLVVGEGPHDANVNDRMNRSVLLCREVPALQDQLSILRGSRCALVEPGQVLADAAELLDLPFVHVDADALALRSRRQGVLAQYPLQPEALNACLQALAALAPAPDAPLQIREEQGAVTGVARHLRHWLARRRHAAAGPGSEPVAQPLAA</sequence>
<dbReference type="Pfam" id="PF13401">
    <property type="entry name" value="AAA_22"/>
    <property type="match status" value="1"/>
</dbReference>
<gene>
    <name evidence="2" type="ORF">C7444_11519</name>
</gene>
<dbReference type="SUPFAM" id="SSF52540">
    <property type="entry name" value="P-loop containing nucleoside triphosphate hydrolases"/>
    <property type="match status" value="1"/>
</dbReference>
<dbReference type="EMBL" id="QJJS01000015">
    <property type="protein sequence ID" value="PXW94127.1"/>
    <property type="molecule type" value="Genomic_DNA"/>
</dbReference>
<dbReference type="PANTHER" id="PTHR35894">
    <property type="entry name" value="GENERAL SECRETION PATHWAY PROTEIN A-RELATED"/>
    <property type="match status" value="1"/>
</dbReference>
<dbReference type="GO" id="GO:0016887">
    <property type="term" value="F:ATP hydrolysis activity"/>
    <property type="evidence" value="ECO:0007669"/>
    <property type="project" value="InterPro"/>
</dbReference>
<dbReference type="InterPro" id="IPR049945">
    <property type="entry name" value="AAA_22"/>
</dbReference>
<feature type="domain" description="AAA+ ATPase" evidence="1">
    <location>
        <begin position="42"/>
        <end position="207"/>
    </location>
</feature>
<dbReference type="AlphaFoldDB" id="A0A318GX87"/>
<keyword evidence="3" id="KW-1185">Reference proteome</keyword>
<dbReference type="InterPro" id="IPR003593">
    <property type="entry name" value="AAA+_ATPase"/>
</dbReference>